<evidence type="ECO:0000256" key="3">
    <source>
        <dbReference type="ARBA" id="ARBA00022723"/>
    </source>
</evidence>
<feature type="domain" description="Nuclear receptor" evidence="12">
    <location>
        <begin position="36"/>
        <end position="111"/>
    </location>
</feature>
<dbReference type="PANTHER" id="PTHR47630">
    <property type="entry name" value="NUCLEAR HORMONE RECEPTOR FAMILY-RELATED-RELATED"/>
    <property type="match status" value="1"/>
</dbReference>
<dbReference type="FunFam" id="3.30.50.10:FF:000030">
    <property type="entry name" value="Nuclear Hormone Receptor family"/>
    <property type="match status" value="1"/>
</dbReference>
<dbReference type="InterPro" id="IPR013088">
    <property type="entry name" value="Znf_NHR/GATA"/>
</dbReference>
<dbReference type="GO" id="GO:0005634">
    <property type="term" value="C:nucleus"/>
    <property type="evidence" value="ECO:0007669"/>
    <property type="project" value="UniProtKB-SubCell"/>
</dbReference>
<dbReference type="AlphaFoldDB" id="A0A914WT99"/>
<protein>
    <submittedName>
        <fullName evidence="15">Uncharacterized protein</fullName>
    </submittedName>
</protein>
<dbReference type="PRINTS" id="PR00047">
    <property type="entry name" value="STROIDFINGER"/>
</dbReference>
<dbReference type="Gene3D" id="3.30.50.10">
    <property type="entry name" value="Erythroid Transcription Factor GATA-1, subunit A"/>
    <property type="match status" value="1"/>
</dbReference>
<evidence type="ECO:0000256" key="1">
    <source>
        <dbReference type="ARBA" id="ARBA00004123"/>
    </source>
</evidence>
<dbReference type="WBParaSite" id="PSAMB.scaffold5166size12449.g26019.t1">
    <property type="protein sequence ID" value="PSAMB.scaffold5166size12449.g26019.t1"/>
    <property type="gene ID" value="PSAMB.scaffold5166size12449.g26019"/>
</dbReference>
<dbReference type="Gene3D" id="1.10.565.10">
    <property type="entry name" value="Retinoid X Receptor"/>
    <property type="match status" value="1"/>
</dbReference>
<organism evidence="14 15">
    <name type="scientific">Plectus sambesii</name>
    <dbReference type="NCBI Taxonomy" id="2011161"/>
    <lineage>
        <taxon>Eukaryota</taxon>
        <taxon>Metazoa</taxon>
        <taxon>Ecdysozoa</taxon>
        <taxon>Nematoda</taxon>
        <taxon>Chromadorea</taxon>
        <taxon>Plectida</taxon>
        <taxon>Plectina</taxon>
        <taxon>Plectoidea</taxon>
        <taxon>Plectidae</taxon>
        <taxon>Plectus</taxon>
    </lineage>
</organism>
<keyword evidence="8" id="KW-0804">Transcription</keyword>
<dbReference type="PROSITE" id="PS51843">
    <property type="entry name" value="NR_LBD"/>
    <property type="match status" value="1"/>
</dbReference>
<evidence type="ECO:0000256" key="5">
    <source>
        <dbReference type="ARBA" id="ARBA00022833"/>
    </source>
</evidence>
<name>A0A914WT99_9BILA</name>
<dbReference type="InterPro" id="IPR035500">
    <property type="entry name" value="NHR-like_dom_sf"/>
</dbReference>
<dbReference type="GO" id="GO:0008270">
    <property type="term" value="F:zinc ion binding"/>
    <property type="evidence" value="ECO:0007669"/>
    <property type="project" value="UniProtKB-KW"/>
</dbReference>
<evidence type="ECO:0000256" key="6">
    <source>
        <dbReference type="ARBA" id="ARBA00023015"/>
    </source>
</evidence>
<dbReference type="PROSITE" id="PS51030">
    <property type="entry name" value="NUCLEAR_REC_DBD_2"/>
    <property type="match status" value="1"/>
</dbReference>
<dbReference type="InterPro" id="IPR001723">
    <property type="entry name" value="Nuclear_hrmn_rcpt"/>
</dbReference>
<keyword evidence="3" id="KW-0479">Metal-binding</keyword>
<evidence type="ECO:0000256" key="10">
    <source>
        <dbReference type="ARBA" id="ARBA00023242"/>
    </source>
</evidence>
<keyword evidence="10" id="KW-0539">Nucleus</keyword>
<evidence type="ECO:0000256" key="8">
    <source>
        <dbReference type="ARBA" id="ARBA00023163"/>
    </source>
</evidence>
<dbReference type="PRINTS" id="PR00398">
    <property type="entry name" value="STRDHORMONER"/>
</dbReference>
<dbReference type="InterPro" id="IPR049636">
    <property type="entry name" value="HNF4-like_DBD"/>
</dbReference>
<dbReference type="Pfam" id="PF00105">
    <property type="entry name" value="zf-C4"/>
    <property type="match status" value="1"/>
</dbReference>
<dbReference type="CDD" id="cd06960">
    <property type="entry name" value="NR_DBD_HNF4A"/>
    <property type="match status" value="1"/>
</dbReference>
<evidence type="ECO:0000256" key="11">
    <source>
        <dbReference type="SAM" id="MobiDB-lite"/>
    </source>
</evidence>
<keyword evidence="4" id="KW-0863">Zinc-finger</keyword>
<comment type="similarity">
    <text evidence="2">Belongs to the nuclear hormone receptor family.</text>
</comment>
<feature type="region of interest" description="Disordered" evidence="11">
    <location>
        <begin position="1"/>
        <end position="36"/>
    </location>
</feature>
<dbReference type="PROSITE" id="PS00031">
    <property type="entry name" value="NUCLEAR_REC_DBD_1"/>
    <property type="match status" value="1"/>
</dbReference>
<accession>A0A914WT99</accession>
<evidence type="ECO:0000313" key="14">
    <source>
        <dbReference type="Proteomes" id="UP000887566"/>
    </source>
</evidence>
<dbReference type="SMART" id="SM00399">
    <property type="entry name" value="ZnF_C4"/>
    <property type="match status" value="1"/>
</dbReference>
<evidence type="ECO:0000259" key="13">
    <source>
        <dbReference type="PROSITE" id="PS51843"/>
    </source>
</evidence>
<sequence length="347" mass="39600">MFSPISMSEMSRFVDSPRAEVAKRPSKKRKDSTQPPPVCKICGDRAESRHYGVFACNGCKGFFRRSVWNNRKYICRHRDDCKIVKEQRNKCRSCRLKTCLAVGMNPKAVQYERDGASVNMKIEDRSDKPGSKLLKASTSECSQQTEAAYIERGGGLIMQEAAHSLSPLPEQLDQAALLVQIYRRVVSRVDPPESFTGGKDIPFHIALRHPSLVTRRKEIRLTAERIATEEDILDECRRQFVLSVDWINAIPEYQQLPEDVQYTIAKRRITEFAWFFQAWNAIITGCEGMCFLNGSYFPADPKLQILPDIKGANRLFRQNLLAPLKEMNFDETELCIVQALVLFTPGK</sequence>
<dbReference type="GO" id="GO:0000978">
    <property type="term" value="F:RNA polymerase II cis-regulatory region sequence-specific DNA binding"/>
    <property type="evidence" value="ECO:0007669"/>
    <property type="project" value="InterPro"/>
</dbReference>
<keyword evidence="14" id="KW-1185">Reference proteome</keyword>
<dbReference type="InterPro" id="IPR001628">
    <property type="entry name" value="Znf_hrmn_rcpt"/>
</dbReference>
<comment type="subcellular location">
    <subcellularLocation>
        <location evidence="1">Nucleus</location>
    </subcellularLocation>
</comment>
<feature type="domain" description="NR LBD" evidence="13">
    <location>
        <begin position="164"/>
        <end position="347"/>
    </location>
</feature>
<evidence type="ECO:0000256" key="7">
    <source>
        <dbReference type="ARBA" id="ARBA00023125"/>
    </source>
</evidence>
<evidence type="ECO:0000256" key="4">
    <source>
        <dbReference type="ARBA" id="ARBA00022771"/>
    </source>
</evidence>
<keyword evidence="7" id="KW-0238">DNA-binding</keyword>
<dbReference type="Pfam" id="PF00104">
    <property type="entry name" value="Hormone_recep"/>
    <property type="match status" value="1"/>
</dbReference>
<keyword evidence="6" id="KW-0805">Transcription regulation</keyword>
<dbReference type="InterPro" id="IPR052499">
    <property type="entry name" value="C.elegans_NHRs"/>
</dbReference>
<evidence type="ECO:0000259" key="12">
    <source>
        <dbReference type="PROSITE" id="PS51030"/>
    </source>
</evidence>
<evidence type="ECO:0000256" key="9">
    <source>
        <dbReference type="ARBA" id="ARBA00023170"/>
    </source>
</evidence>
<keyword evidence="5" id="KW-0862">Zinc</keyword>
<evidence type="ECO:0000313" key="15">
    <source>
        <dbReference type="WBParaSite" id="PSAMB.scaffold5166size12449.g26019.t1"/>
    </source>
</evidence>
<dbReference type="Proteomes" id="UP000887566">
    <property type="component" value="Unplaced"/>
</dbReference>
<dbReference type="GO" id="GO:0003700">
    <property type="term" value="F:DNA-binding transcription factor activity"/>
    <property type="evidence" value="ECO:0007669"/>
    <property type="project" value="InterPro"/>
</dbReference>
<dbReference type="SUPFAM" id="SSF48508">
    <property type="entry name" value="Nuclear receptor ligand-binding domain"/>
    <property type="match status" value="1"/>
</dbReference>
<keyword evidence="9" id="KW-0675">Receptor</keyword>
<dbReference type="SUPFAM" id="SSF57716">
    <property type="entry name" value="Glucocorticoid receptor-like (DNA-binding domain)"/>
    <property type="match status" value="1"/>
</dbReference>
<dbReference type="InterPro" id="IPR000536">
    <property type="entry name" value="Nucl_hrmn_rcpt_lig-bd"/>
</dbReference>
<evidence type="ECO:0000256" key="2">
    <source>
        <dbReference type="ARBA" id="ARBA00005993"/>
    </source>
</evidence>
<proteinExistence type="inferred from homology"/>
<reference evidence="15" key="1">
    <citation type="submission" date="2022-11" db="UniProtKB">
        <authorList>
            <consortium name="WormBaseParasite"/>
        </authorList>
    </citation>
    <scope>IDENTIFICATION</scope>
</reference>